<dbReference type="STRING" id="1173061.A0A0J9XFC7"/>
<reference evidence="20" key="1">
    <citation type="submission" date="2014-03" db="EMBL/GenBank/DDBJ databases">
        <authorList>
            <person name="Casaregola S."/>
        </authorList>
    </citation>
    <scope>NUCLEOTIDE SEQUENCE [LARGE SCALE GENOMIC DNA]</scope>
    <source>
        <strain evidence="20">CLIB 918</strain>
    </source>
</reference>
<accession>A0A0J9XFC7</accession>
<evidence type="ECO:0000256" key="2">
    <source>
        <dbReference type="ARBA" id="ARBA00004443"/>
    </source>
</evidence>
<comment type="subcellular location">
    <subcellularLocation>
        <location evidence="2">Mitochondrion inner membrane</location>
        <topology evidence="2">Peripheral membrane protein</topology>
        <orientation evidence="2">Matrix side</orientation>
    </subcellularLocation>
</comment>
<dbReference type="AlphaFoldDB" id="A0A0J9XFC7"/>
<keyword evidence="9" id="KW-0808">Transferase</keyword>
<protein>
    <recommendedName>
        <fullName evidence="7">Phosphatidate cytidylyltransferase, mitochondrial</fullName>
        <ecNumber evidence="6">2.7.7.41</ecNumber>
    </recommendedName>
    <alternativeName>
        <fullName evidence="18">CDP-diacylglycerol synthase</fullName>
    </alternativeName>
</protein>
<dbReference type="OrthoDB" id="341477at2759"/>
<dbReference type="GO" id="GO:0004605">
    <property type="term" value="F:phosphatidate cytidylyltransferase activity"/>
    <property type="evidence" value="ECO:0007669"/>
    <property type="project" value="UniProtKB-EC"/>
</dbReference>
<evidence type="ECO:0000256" key="3">
    <source>
        <dbReference type="ARBA" id="ARBA00005119"/>
    </source>
</evidence>
<evidence type="ECO:0000256" key="5">
    <source>
        <dbReference type="ARBA" id="ARBA00005458"/>
    </source>
</evidence>
<keyword evidence="11" id="KW-0999">Mitochondrion inner membrane</keyword>
<comment type="caution">
    <text evidence="20">The sequence shown here is derived from an EMBL/GenBank/DDBJ whole genome shotgun (WGS) entry which is preliminary data.</text>
</comment>
<evidence type="ECO:0000256" key="18">
    <source>
        <dbReference type="ARBA" id="ARBA00029893"/>
    </source>
</evidence>
<evidence type="ECO:0000256" key="1">
    <source>
        <dbReference type="ARBA" id="ARBA00001946"/>
    </source>
</evidence>
<evidence type="ECO:0000256" key="15">
    <source>
        <dbReference type="ARBA" id="ARBA00023136"/>
    </source>
</evidence>
<keyword evidence="14" id="KW-0496">Mitochondrion</keyword>
<evidence type="ECO:0000256" key="19">
    <source>
        <dbReference type="SAM" id="MobiDB-lite"/>
    </source>
</evidence>
<keyword evidence="21" id="KW-1185">Reference proteome</keyword>
<comment type="pathway">
    <text evidence="3">Phospholipid metabolism; CDP-diacylglycerol biosynthesis; CDP-diacylglycerol from sn-glycerol 3-phosphate: step 3/3.</text>
</comment>
<evidence type="ECO:0000256" key="16">
    <source>
        <dbReference type="ARBA" id="ARBA00023209"/>
    </source>
</evidence>
<dbReference type="Pfam" id="PF09139">
    <property type="entry name" value="Tam41_Mmp37"/>
    <property type="match status" value="1"/>
</dbReference>
<evidence type="ECO:0000256" key="17">
    <source>
        <dbReference type="ARBA" id="ARBA00023264"/>
    </source>
</evidence>
<evidence type="ECO:0000256" key="14">
    <source>
        <dbReference type="ARBA" id="ARBA00023128"/>
    </source>
</evidence>
<feature type="compositionally biased region" description="Polar residues" evidence="19">
    <location>
        <begin position="40"/>
        <end position="63"/>
    </location>
</feature>
<evidence type="ECO:0000256" key="9">
    <source>
        <dbReference type="ARBA" id="ARBA00022679"/>
    </source>
</evidence>
<dbReference type="EC" id="2.7.7.41" evidence="6"/>
<evidence type="ECO:0000256" key="4">
    <source>
        <dbReference type="ARBA" id="ARBA00005189"/>
    </source>
</evidence>
<evidence type="ECO:0000313" key="20">
    <source>
        <dbReference type="EMBL" id="CDO55605.1"/>
    </source>
</evidence>
<gene>
    <name evidence="20" type="ORF">BN980_GECA11s03717g</name>
</gene>
<evidence type="ECO:0000256" key="12">
    <source>
        <dbReference type="ARBA" id="ARBA00022842"/>
    </source>
</evidence>
<dbReference type="Proteomes" id="UP000242525">
    <property type="component" value="Unassembled WGS sequence"/>
</dbReference>
<keyword evidence="10" id="KW-0548">Nucleotidyltransferase</keyword>
<evidence type="ECO:0000256" key="13">
    <source>
        <dbReference type="ARBA" id="ARBA00023098"/>
    </source>
</evidence>
<name>A0A0J9XFC7_GEOCN</name>
<proteinExistence type="inferred from homology"/>
<dbReference type="PANTHER" id="PTHR13619">
    <property type="entry name" value="PHOSPHATIDATE CYTIDYLYLTRANSFERASE, MITOCHONDRIAL"/>
    <property type="match status" value="1"/>
</dbReference>
<organism evidence="20 21">
    <name type="scientific">Geotrichum candidum</name>
    <name type="common">Oospora lactis</name>
    <name type="synonym">Dipodascus geotrichum</name>
    <dbReference type="NCBI Taxonomy" id="1173061"/>
    <lineage>
        <taxon>Eukaryota</taxon>
        <taxon>Fungi</taxon>
        <taxon>Dikarya</taxon>
        <taxon>Ascomycota</taxon>
        <taxon>Saccharomycotina</taxon>
        <taxon>Dipodascomycetes</taxon>
        <taxon>Dipodascales</taxon>
        <taxon>Dipodascaceae</taxon>
        <taxon>Geotrichum</taxon>
    </lineage>
</organism>
<keyword evidence="15" id="KW-0472">Membrane</keyword>
<dbReference type="GO" id="GO:0005743">
    <property type="term" value="C:mitochondrial inner membrane"/>
    <property type="evidence" value="ECO:0007669"/>
    <property type="project" value="UniProtKB-SubCell"/>
</dbReference>
<dbReference type="EMBL" id="CCBN010000011">
    <property type="protein sequence ID" value="CDO55605.1"/>
    <property type="molecule type" value="Genomic_DNA"/>
</dbReference>
<sequence length="490" mass="55464">MQRIQTPYKLCLSRQVRLLRFVSQNSRSIRTFDEHAPIASSYSNSSGHVESDLSNATSKQGSNPKIRIQVRVSQKPSVENAPVSEPESPVHKPKSLASDLKKQKEKQKPTLQDFNSYIESNIGSYNHITSFSDLPLEFGYNQHISIDNELRERLRSILWKFNAPIKYAFAYGSGVFSQGKPVDASQRQVDLIFGVSYTEHWHSLNMRQNPHHYSALRYLGSGAISTIQDKFGAGVYFNPYVEIDGIKIKYGVVNMDTMLTDLHKWSSLFVAGRLQKPVKILRDEPRARFVNQTNLISALRTALLLLPETFSELDLYKTIAGNSYRGDPRMMLGENPNKVNNIVNNQFLNFRNLYSPLLDVLPNVNMAHSSAFKLENTEIPVASMKQDMDPVTRGNMVHRLPLDFRQNLYVRYQSKLESSNLDETEFGDNLHGTLFDQQIAADPNLSDNVSKAIKSTVFGPSLGESIKGVFTAGFGRSLRYAFDKLQKNNL</sequence>
<feature type="compositionally biased region" description="Basic and acidic residues" evidence="19">
    <location>
        <begin position="99"/>
        <end position="108"/>
    </location>
</feature>
<keyword evidence="12" id="KW-0460">Magnesium</keyword>
<comment type="pathway">
    <text evidence="4">Lipid metabolism.</text>
</comment>
<dbReference type="UniPathway" id="UPA00557">
    <property type="reaction ID" value="UER00614"/>
</dbReference>
<evidence type="ECO:0000313" key="21">
    <source>
        <dbReference type="Proteomes" id="UP000242525"/>
    </source>
</evidence>
<evidence type="ECO:0000256" key="11">
    <source>
        <dbReference type="ARBA" id="ARBA00022792"/>
    </source>
</evidence>
<dbReference type="PANTHER" id="PTHR13619:SF0">
    <property type="entry name" value="PHOSPHATIDATE CYTIDYLYLTRANSFERASE, MITOCHONDRIAL"/>
    <property type="match status" value="1"/>
</dbReference>
<dbReference type="InterPro" id="IPR015222">
    <property type="entry name" value="Tam41"/>
</dbReference>
<keyword evidence="13" id="KW-0443">Lipid metabolism</keyword>
<evidence type="ECO:0000256" key="6">
    <source>
        <dbReference type="ARBA" id="ARBA00012487"/>
    </source>
</evidence>
<evidence type="ECO:0000256" key="7">
    <source>
        <dbReference type="ARBA" id="ARBA00018337"/>
    </source>
</evidence>
<keyword evidence="8" id="KW-0444">Lipid biosynthesis</keyword>
<comment type="cofactor">
    <cofactor evidence="1">
        <name>Mg(2+)</name>
        <dbReference type="ChEBI" id="CHEBI:18420"/>
    </cofactor>
</comment>
<keyword evidence="17" id="KW-1208">Phospholipid metabolism</keyword>
<evidence type="ECO:0000256" key="10">
    <source>
        <dbReference type="ARBA" id="ARBA00022695"/>
    </source>
</evidence>
<comment type="similarity">
    <text evidence="5">Belongs to the TAM41 family.</text>
</comment>
<keyword evidence="16" id="KW-0594">Phospholipid biosynthesis</keyword>
<dbReference type="GO" id="GO:0032049">
    <property type="term" value="P:cardiolipin biosynthetic process"/>
    <property type="evidence" value="ECO:0007669"/>
    <property type="project" value="InterPro"/>
</dbReference>
<feature type="region of interest" description="Disordered" evidence="19">
    <location>
        <begin position="38"/>
        <end position="109"/>
    </location>
</feature>
<evidence type="ECO:0000256" key="8">
    <source>
        <dbReference type="ARBA" id="ARBA00022516"/>
    </source>
</evidence>
<dbReference type="GO" id="GO:0016024">
    <property type="term" value="P:CDP-diacylglycerol biosynthetic process"/>
    <property type="evidence" value="ECO:0007669"/>
    <property type="project" value="UniProtKB-UniPathway"/>
</dbReference>